<protein>
    <submittedName>
        <fullName evidence="2">Uncharacterized protein</fullName>
    </submittedName>
</protein>
<evidence type="ECO:0000256" key="1">
    <source>
        <dbReference type="SAM" id="MobiDB-lite"/>
    </source>
</evidence>
<evidence type="ECO:0000313" key="3">
    <source>
        <dbReference type="Proteomes" id="UP000184267"/>
    </source>
</evidence>
<name>A0A1M2VT26_TRAPU</name>
<feature type="compositionally biased region" description="Basic and acidic residues" evidence="1">
    <location>
        <begin position="117"/>
        <end position="133"/>
    </location>
</feature>
<evidence type="ECO:0000313" key="2">
    <source>
        <dbReference type="EMBL" id="OJT10744.1"/>
    </source>
</evidence>
<gene>
    <name evidence="2" type="ORF">TRAPUB_12738</name>
</gene>
<accession>A0A1M2VT26</accession>
<keyword evidence="3" id="KW-1185">Reference proteome</keyword>
<feature type="region of interest" description="Disordered" evidence="1">
    <location>
        <begin position="106"/>
        <end position="147"/>
    </location>
</feature>
<dbReference type="Proteomes" id="UP000184267">
    <property type="component" value="Unassembled WGS sequence"/>
</dbReference>
<proteinExistence type="predicted"/>
<organism evidence="2 3">
    <name type="scientific">Trametes pubescens</name>
    <name type="common">White-rot fungus</name>
    <dbReference type="NCBI Taxonomy" id="154538"/>
    <lineage>
        <taxon>Eukaryota</taxon>
        <taxon>Fungi</taxon>
        <taxon>Dikarya</taxon>
        <taxon>Basidiomycota</taxon>
        <taxon>Agaricomycotina</taxon>
        <taxon>Agaricomycetes</taxon>
        <taxon>Polyporales</taxon>
        <taxon>Polyporaceae</taxon>
        <taxon>Trametes</taxon>
    </lineage>
</organism>
<dbReference type="AlphaFoldDB" id="A0A1M2VT26"/>
<comment type="caution">
    <text evidence="2">The sequence shown here is derived from an EMBL/GenBank/DDBJ whole genome shotgun (WGS) entry which is preliminary data.</text>
</comment>
<reference evidence="2 3" key="1">
    <citation type="submission" date="2016-10" db="EMBL/GenBank/DDBJ databases">
        <title>Genome sequence of the basidiomycete white-rot fungus Trametes pubescens.</title>
        <authorList>
            <person name="Makela M.R."/>
            <person name="Granchi Z."/>
            <person name="Peng M."/>
            <person name="De Vries R.P."/>
            <person name="Grigoriev I."/>
            <person name="Riley R."/>
            <person name="Hilden K."/>
        </authorList>
    </citation>
    <scope>NUCLEOTIDE SEQUENCE [LARGE SCALE GENOMIC DNA]</scope>
    <source>
        <strain evidence="2 3">FBCC735</strain>
    </source>
</reference>
<dbReference type="EMBL" id="MNAD01000739">
    <property type="protein sequence ID" value="OJT10744.1"/>
    <property type="molecule type" value="Genomic_DNA"/>
</dbReference>
<sequence>MAIDFSIELFDPAASDDMPDLVDLSELNQEPQGEYMLGGVDSHPTITYLSPYVGVVAEPIIFGRGSEDQLMEQIEGVRAICAALMARRTGMAQADHVADDNMDALTDTTAGDVQGDQETRDAPVESRILDTKEVANGAEGIHGDQGN</sequence>